<keyword evidence="2" id="KW-0969">Cilium</keyword>
<protein>
    <submittedName>
        <fullName evidence="2">Flagellar hook-associated protein 3 FlgL</fullName>
    </submittedName>
</protein>
<organism evidence="2 3">
    <name type="scientific">Rubrimonas cliftonensis</name>
    <dbReference type="NCBI Taxonomy" id="89524"/>
    <lineage>
        <taxon>Bacteria</taxon>
        <taxon>Pseudomonadati</taxon>
        <taxon>Pseudomonadota</taxon>
        <taxon>Alphaproteobacteria</taxon>
        <taxon>Rhodobacterales</taxon>
        <taxon>Paracoccaceae</taxon>
        <taxon>Rubrimonas</taxon>
    </lineage>
</organism>
<proteinExistence type="predicted"/>
<dbReference type="InterPro" id="IPR046358">
    <property type="entry name" value="Flagellin_C"/>
</dbReference>
<dbReference type="Pfam" id="PF00700">
    <property type="entry name" value="Flagellin_C"/>
    <property type="match status" value="1"/>
</dbReference>
<dbReference type="EMBL" id="FNQM01000001">
    <property type="protein sequence ID" value="SDZ78704.1"/>
    <property type="molecule type" value="Genomic_DNA"/>
</dbReference>
<dbReference type="STRING" id="89524.SAMN05444370_101347"/>
<dbReference type="SUPFAM" id="SSF64518">
    <property type="entry name" value="Phase 1 flagellin"/>
    <property type="match status" value="1"/>
</dbReference>
<dbReference type="Proteomes" id="UP000198703">
    <property type="component" value="Unassembled WGS sequence"/>
</dbReference>
<evidence type="ECO:0000313" key="2">
    <source>
        <dbReference type="EMBL" id="SDZ78704.1"/>
    </source>
</evidence>
<name>A0A1H3VWW4_9RHOB</name>
<accession>A0A1H3VWW4</accession>
<reference evidence="2 3" key="1">
    <citation type="submission" date="2016-10" db="EMBL/GenBank/DDBJ databases">
        <authorList>
            <person name="de Groot N.N."/>
        </authorList>
    </citation>
    <scope>NUCLEOTIDE SEQUENCE [LARGE SCALE GENOMIC DNA]</scope>
    <source>
        <strain evidence="2 3">DSM 15345</strain>
    </source>
</reference>
<dbReference type="OrthoDB" id="7312911at2"/>
<keyword evidence="2" id="KW-0282">Flagellum</keyword>
<feature type="domain" description="Flagellin C-terminal" evidence="1">
    <location>
        <begin position="270"/>
        <end position="343"/>
    </location>
</feature>
<keyword evidence="2" id="KW-0966">Cell projection</keyword>
<keyword evidence="3" id="KW-1185">Reference proteome</keyword>
<evidence type="ECO:0000313" key="3">
    <source>
        <dbReference type="Proteomes" id="UP000198703"/>
    </source>
</evidence>
<dbReference type="AlphaFoldDB" id="A0A1H3VWW4"/>
<dbReference type="Gene3D" id="1.20.1330.10">
    <property type="entry name" value="f41 fragment of flagellin, N-terminal domain"/>
    <property type="match status" value="1"/>
</dbReference>
<dbReference type="RefSeq" id="WP_093247763.1">
    <property type="nucleotide sequence ID" value="NZ_FNQM01000001.1"/>
</dbReference>
<sequence>MSLFASAPDILAGRLTAAAHERVKRDLAIAQQEVTTGEKADRVSALGGDTAQLMSLDRHIREIEERAPQLALAMGRAGITQTALARVQADAARIGAGQLDNASNIGATVRAARAAEAGAALQEVIFTLNTAPGGRALFAGAAVDSPAVSSADTLLNEVRAIFATSISLSETPQQALARIDDYFDPASAAPTTIVGAVIYPDVVAGVAPGVSLDDGERLDYAVRADDPALLDLMKGYALAALAEESGYAGVDAEVIRAAAGQALSTGDVGVSLLRGDLGAAEARIEETAVAQQSERTTLTLARNGMIGVDDFEAATRLRRIETQLEALYAITARAANLSFVNYLR</sequence>
<evidence type="ECO:0000259" key="1">
    <source>
        <dbReference type="Pfam" id="PF00700"/>
    </source>
</evidence>
<gene>
    <name evidence="2" type="ORF">SAMN05444370_101347</name>
</gene>